<dbReference type="InterPro" id="IPR032675">
    <property type="entry name" value="LRR_dom_sf"/>
</dbReference>
<gene>
    <name evidence="4" type="ORF">Cgig2_001838</name>
</gene>
<dbReference type="PANTHER" id="PTHR36766:SF40">
    <property type="entry name" value="DISEASE RESISTANCE PROTEIN RGA3"/>
    <property type="match status" value="1"/>
</dbReference>
<dbReference type="Proteomes" id="UP001153076">
    <property type="component" value="Unassembled WGS sequence"/>
</dbReference>
<comment type="caution">
    <text evidence="4">The sequence shown here is derived from an EMBL/GenBank/DDBJ whole genome shotgun (WGS) entry which is preliminary data.</text>
</comment>
<evidence type="ECO:0000256" key="2">
    <source>
        <dbReference type="ARBA" id="ARBA00022821"/>
    </source>
</evidence>
<dbReference type="Pfam" id="PF25019">
    <property type="entry name" value="LRR_R13L1-DRL21"/>
    <property type="match status" value="1"/>
</dbReference>
<dbReference type="AlphaFoldDB" id="A0A9Q1JZC9"/>
<dbReference type="OrthoDB" id="1433308at2759"/>
<dbReference type="EMBL" id="JAKOGI010000511">
    <property type="protein sequence ID" value="KAJ8433909.1"/>
    <property type="molecule type" value="Genomic_DNA"/>
</dbReference>
<dbReference type="SUPFAM" id="SSF52047">
    <property type="entry name" value="RNI-like"/>
    <property type="match status" value="1"/>
</dbReference>
<dbReference type="GO" id="GO:0006952">
    <property type="term" value="P:defense response"/>
    <property type="evidence" value="ECO:0007669"/>
    <property type="project" value="UniProtKB-KW"/>
</dbReference>
<keyword evidence="1" id="KW-0433">Leucine-rich repeat</keyword>
<evidence type="ECO:0000259" key="3">
    <source>
        <dbReference type="Pfam" id="PF25019"/>
    </source>
</evidence>
<evidence type="ECO:0000313" key="4">
    <source>
        <dbReference type="EMBL" id="KAJ8433909.1"/>
    </source>
</evidence>
<dbReference type="InterPro" id="IPR056789">
    <property type="entry name" value="LRR_R13L1-DRL21"/>
</dbReference>
<reference evidence="4" key="1">
    <citation type="submission" date="2022-04" db="EMBL/GenBank/DDBJ databases">
        <title>Carnegiea gigantea Genome sequencing and assembly v2.</title>
        <authorList>
            <person name="Copetti D."/>
            <person name="Sanderson M.J."/>
            <person name="Burquez A."/>
            <person name="Wojciechowski M.F."/>
        </authorList>
    </citation>
    <scope>NUCLEOTIDE SEQUENCE</scope>
    <source>
        <strain evidence="4">SGP5-SGP5p</strain>
        <tissue evidence="4">Aerial part</tissue>
    </source>
</reference>
<sequence>MRFLNSLPMVAFRSLTKMTIYGDSKVENLSEIEEVFRGCSSSLRFLQVMHREKLRSVSRGLKHLAVLESLQLVGLPALRFDETQGEEEEDEDKEDDTTGNDDLLNVSVPWNYVIELPKGMRYLTALQSLKIVNLPLKDVPEWIASLPSLHSLEIKKCKHLESLPEALGNLTSLVNHFKSF</sequence>
<keyword evidence="5" id="KW-1185">Reference proteome</keyword>
<protein>
    <recommendedName>
        <fullName evidence="3">R13L1/DRL21-like LRR repeat region domain-containing protein</fullName>
    </recommendedName>
</protein>
<evidence type="ECO:0000313" key="5">
    <source>
        <dbReference type="Proteomes" id="UP001153076"/>
    </source>
</evidence>
<keyword evidence="2" id="KW-0611">Plant defense</keyword>
<organism evidence="4 5">
    <name type="scientific">Carnegiea gigantea</name>
    <dbReference type="NCBI Taxonomy" id="171969"/>
    <lineage>
        <taxon>Eukaryota</taxon>
        <taxon>Viridiplantae</taxon>
        <taxon>Streptophyta</taxon>
        <taxon>Embryophyta</taxon>
        <taxon>Tracheophyta</taxon>
        <taxon>Spermatophyta</taxon>
        <taxon>Magnoliopsida</taxon>
        <taxon>eudicotyledons</taxon>
        <taxon>Gunneridae</taxon>
        <taxon>Pentapetalae</taxon>
        <taxon>Caryophyllales</taxon>
        <taxon>Cactineae</taxon>
        <taxon>Cactaceae</taxon>
        <taxon>Cactoideae</taxon>
        <taxon>Echinocereeae</taxon>
        <taxon>Carnegiea</taxon>
    </lineage>
</organism>
<dbReference type="PANTHER" id="PTHR36766">
    <property type="entry name" value="PLANT BROAD-SPECTRUM MILDEW RESISTANCE PROTEIN RPW8"/>
    <property type="match status" value="1"/>
</dbReference>
<feature type="domain" description="R13L1/DRL21-like LRR repeat region" evidence="3">
    <location>
        <begin position="122"/>
        <end position="173"/>
    </location>
</feature>
<evidence type="ECO:0000256" key="1">
    <source>
        <dbReference type="ARBA" id="ARBA00022614"/>
    </source>
</evidence>
<proteinExistence type="predicted"/>
<accession>A0A9Q1JZC9</accession>
<name>A0A9Q1JZC9_9CARY</name>
<dbReference type="Gene3D" id="3.80.10.10">
    <property type="entry name" value="Ribonuclease Inhibitor"/>
    <property type="match status" value="1"/>
</dbReference>